<organism evidence="1 2">
    <name type="scientific">Cerasicoccus arenae</name>
    <dbReference type="NCBI Taxonomy" id="424488"/>
    <lineage>
        <taxon>Bacteria</taxon>
        <taxon>Pseudomonadati</taxon>
        <taxon>Verrucomicrobiota</taxon>
        <taxon>Opitutia</taxon>
        <taxon>Puniceicoccales</taxon>
        <taxon>Cerasicoccaceae</taxon>
        <taxon>Cerasicoccus</taxon>
    </lineage>
</organism>
<evidence type="ECO:0000313" key="2">
    <source>
        <dbReference type="Proteomes" id="UP000642829"/>
    </source>
</evidence>
<sequence length="175" mass="19738">MNDYGDIVPVGWVDKNTQKELDLPYAGGWLDYYSGSLSADQKGIIGCPVQRDEKHEIWIAADKTNTEIRQIRTYGFNGDLGFNLREGKPKPMPIARYENPSKTLLMADGNNDDMDGHASYYNSNIKHYRLPEDVHSGKSNMLFLDGHVESLGLAEISTEVSESSEGRLFWYGTRI</sequence>
<dbReference type="Proteomes" id="UP000642829">
    <property type="component" value="Unassembled WGS sequence"/>
</dbReference>
<dbReference type="InterPro" id="IPR027558">
    <property type="entry name" value="Pre_pil_HX9DG_C"/>
</dbReference>
<name>A0A8J3GEW4_9BACT</name>
<dbReference type="EMBL" id="BMXG01000009">
    <property type="protein sequence ID" value="GHC01679.1"/>
    <property type="molecule type" value="Genomic_DNA"/>
</dbReference>
<evidence type="ECO:0000313" key="1">
    <source>
        <dbReference type="EMBL" id="GHC01679.1"/>
    </source>
</evidence>
<reference evidence="1" key="1">
    <citation type="journal article" date="2014" name="Int. J. Syst. Evol. Microbiol.">
        <title>Complete genome sequence of Corynebacterium casei LMG S-19264T (=DSM 44701T), isolated from a smear-ripened cheese.</title>
        <authorList>
            <consortium name="US DOE Joint Genome Institute (JGI-PGF)"/>
            <person name="Walter F."/>
            <person name="Albersmeier A."/>
            <person name="Kalinowski J."/>
            <person name="Ruckert C."/>
        </authorList>
    </citation>
    <scope>NUCLEOTIDE SEQUENCE</scope>
    <source>
        <strain evidence="1">KCTC 12870</strain>
    </source>
</reference>
<dbReference type="NCBIfam" id="TIGR04294">
    <property type="entry name" value="pre_pil_HX9DG"/>
    <property type="match status" value="1"/>
</dbReference>
<keyword evidence="2" id="KW-1185">Reference proteome</keyword>
<reference evidence="1" key="2">
    <citation type="submission" date="2020-09" db="EMBL/GenBank/DDBJ databases">
        <authorList>
            <person name="Sun Q."/>
            <person name="Kim S."/>
        </authorList>
    </citation>
    <scope>NUCLEOTIDE SEQUENCE</scope>
    <source>
        <strain evidence="1">KCTC 12870</strain>
    </source>
</reference>
<comment type="caution">
    <text evidence="1">The sequence shown here is derived from an EMBL/GenBank/DDBJ whole genome shotgun (WGS) entry which is preliminary data.</text>
</comment>
<protein>
    <submittedName>
        <fullName evidence="1">Uncharacterized protein</fullName>
    </submittedName>
</protein>
<accession>A0A8J3GEW4</accession>
<proteinExistence type="predicted"/>
<dbReference type="AlphaFoldDB" id="A0A8J3GEW4"/>
<gene>
    <name evidence="1" type="ORF">GCM10007047_17810</name>
</gene>